<dbReference type="GO" id="GO:0061024">
    <property type="term" value="P:membrane organization"/>
    <property type="evidence" value="ECO:0007669"/>
    <property type="project" value="InterPro"/>
</dbReference>
<evidence type="ECO:0000259" key="1">
    <source>
        <dbReference type="Pfam" id="PF04453"/>
    </source>
</evidence>
<evidence type="ECO:0000313" key="2">
    <source>
        <dbReference type="EMBL" id="VAW90540.1"/>
    </source>
</evidence>
<dbReference type="PANTHER" id="PTHR30189:SF1">
    <property type="entry name" value="LPS-ASSEMBLY PROTEIN LPTD"/>
    <property type="match status" value="1"/>
</dbReference>
<dbReference type="EMBL" id="UOFQ01000206">
    <property type="protein sequence ID" value="VAW90540.1"/>
    <property type="molecule type" value="Genomic_DNA"/>
</dbReference>
<proteinExistence type="predicted"/>
<name>A0A3B0ZMY9_9ZZZZ</name>
<protein>
    <recommendedName>
        <fullName evidence="1">LptD C-terminal domain-containing protein</fullName>
    </recommendedName>
</protein>
<sequence length="152" mass="17621">MRINADTQWDVDLHKVAKGSIQFNYKPAERRMLNLGYRYRNVTQSQVDASMLWPVPYTRRWHIIGRKTRSLLDETTIESFFGLEYQTCCWKLHIVKHRFLNKVLADQAGLPGGEDVDPYDRSIFVQLELKGMGKLGKSIDDLLENGILGYSN</sequence>
<dbReference type="GO" id="GO:0009279">
    <property type="term" value="C:cell outer membrane"/>
    <property type="evidence" value="ECO:0007669"/>
    <property type="project" value="TreeGrafter"/>
</dbReference>
<dbReference type="GO" id="GO:1990351">
    <property type="term" value="C:transporter complex"/>
    <property type="evidence" value="ECO:0007669"/>
    <property type="project" value="TreeGrafter"/>
</dbReference>
<dbReference type="AlphaFoldDB" id="A0A3B0ZMY9"/>
<dbReference type="InterPro" id="IPR007543">
    <property type="entry name" value="LptD_C"/>
</dbReference>
<dbReference type="InterPro" id="IPR050218">
    <property type="entry name" value="LptD"/>
</dbReference>
<feature type="domain" description="LptD C-terminal" evidence="1">
    <location>
        <begin position="2"/>
        <end position="55"/>
    </location>
</feature>
<accession>A0A3B0ZMY9</accession>
<reference evidence="2" key="1">
    <citation type="submission" date="2018-06" db="EMBL/GenBank/DDBJ databases">
        <authorList>
            <person name="Zhirakovskaya E."/>
        </authorList>
    </citation>
    <scope>NUCLEOTIDE SEQUENCE</scope>
</reference>
<gene>
    <name evidence="2" type="ORF">MNBD_GAMMA17-1788</name>
</gene>
<dbReference type="PANTHER" id="PTHR30189">
    <property type="entry name" value="LPS-ASSEMBLY PROTEIN"/>
    <property type="match status" value="1"/>
</dbReference>
<organism evidence="2">
    <name type="scientific">hydrothermal vent metagenome</name>
    <dbReference type="NCBI Taxonomy" id="652676"/>
    <lineage>
        <taxon>unclassified sequences</taxon>
        <taxon>metagenomes</taxon>
        <taxon>ecological metagenomes</taxon>
    </lineage>
</organism>
<dbReference type="Pfam" id="PF04453">
    <property type="entry name" value="LptD"/>
    <property type="match status" value="1"/>
</dbReference>